<sequence length="132" mass="14296">MCWCWVSPPARSSGAGRRPRRSSGAGRRPVDLLGVAPVICWCCVLPRRSSGHRPQAICWTSPPAPFHHSLCYDPPDISVASPFPSSIVSPEFARLSSSISPFPTTISHYLSPSLINFLTLIIVISSSSSYIS</sequence>
<dbReference type="AlphaFoldDB" id="A0AAN9MGT2"/>
<organism evidence="2 3">
    <name type="scientific">Phaseolus coccineus</name>
    <name type="common">Scarlet runner bean</name>
    <name type="synonym">Phaseolus multiflorus</name>
    <dbReference type="NCBI Taxonomy" id="3886"/>
    <lineage>
        <taxon>Eukaryota</taxon>
        <taxon>Viridiplantae</taxon>
        <taxon>Streptophyta</taxon>
        <taxon>Embryophyta</taxon>
        <taxon>Tracheophyta</taxon>
        <taxon>Spermatophyta</taxon>
        <taxon>Magnoliopsida</taxon>
        <taxon>eudicotyledons</taxon>
        <taxon>Gunneridae</taxon>
        <taxon>Pentapetalae</taxon>
        <taxon>rosids</taxon>
        <taxon>fabids</taxon>
        <taxon>Fabales</taxon>
        <taxon>Fabaceae</taxon>
        <taxon>Papilionoideae</taxon>
        <taxon>50 kb inversion clade</taxon>
        <taxon>NPAAA clade</taxon>
        <taxon>indigoferoid/millettioid clade</taxon>
        <taxon>Phaseoleae</taxon>
        <taxon>Phaseolus</taxon>
    </lineage>
</organism>
<name>A0AAN9MGT2_PHACN</name>
<reference evidence="2 3" key="1">
    <citation type="submission" date="2024-01" db="EMBL/GenBank/DDBJ databases">
        <title>The genomes of 5 underutilized Papilionoideae crops provide insights into root nodulation and disease resistanc.</title>
        <authorList>
            <person name="Jiang F."/>
        </authorList>
    </citation>
    <scope>NUCLEOTIDE SEQUENCE [LARGE SCALE GENOMIC DNA]</scope>
    <source>
        <strain evidence="2">JINMINGXINNONG_FW02</strain>
        <tissue evidence="2">Leaves</tissue>
    </source>
</reference>
<evidence type="ECO:0000313" key="2">
    <source>
        <dbReference type="EMBL" id="KAK7353711.1"/>
    </source>
</evidence>
<evidence type="ECO:0000313" key="3">
    <source>
        <dbReference type="Proteomes" id="UP001374584"/>
    </source>
</evidence>
<proteinExistence type="predicted"/>
<dbReference type="EMBL" id="JAYMYR010000007">
    <property type="protein sequence ID" value="KAK7353711.1"/>
    <property type="molecule type" value="Genomic_DNA"/>
</dbReference>
<protein>
    <submittedName>
        <fullName evidence="2">Uncharacterized protein</fullName>
    </submittedName>
</protein>
<dbReference type="Proteomes" id="UP001374584">
    <property type="component" value="Unassembled WGS sequence"/>
</dbReference>
<evidence type="ECO:0000256" key="1">
    <source>
        <dbReference type="SAM" id="MobiDB-lite"/>
    </source>
</evidence>
<feature type="compositionally biased region" description="Low complexity" evidence="1">
    <location>
        <begin position="7"/>
        <end position="26"/>
    </location>
</feature>
<gene>
    <name evidence="2" type="ORF">VNO80_19162</name>
</gene>
<comment type="caution">
    <text evidence="2">The sequence shown here is derived from an EMBL/GenBank/DDBJ whole genome shotgun (WGS) entry which is preliminary data.</text>
</comment>
<accession>A0AAN9MGT2</accession>
<keyword evidence="3" id="KW-1185">Reference proteome</keyword>
<feature type="region of interest" description="Disordered" evidence="1">
    <location>
        <begin position="6"/>
        <end position="26"/>
    </location>
</feature>